<evidence type="ECO:0000313" key="2">
    <source>
        <dbReference type="Proteomes" id="UP000013111"/>
    </source>
</evidence>
<reference evidence="1 2" key="2">
    <citation type="submission" date="2013-04" db="EMBL/GenBank/DDBJ databases">
        <title>Comparative genomics of 12 strains of Erwinia amylovora identifies a pan-genome with a large conserved core and provides insights into host specificity.</title>
        <authorList>
            <person name="Mann R.A."/>
            <person name="Smits T.H.M."/>
            <person name="Buehlmann A."/>
            <person name="Blom J."/>
            <person name="Goesmann A."/>
            <person name="Frey J.E."/>
            <person name="Plummer K.M."/>
            <person name="Beer S.V."/>
            <person name="Luck J."/>
            <person name="Duffy B."/>
            <person name="Rodoni B."/>
        </authorList>
    </citation>
    <scope>NUCLEOTIDE SEQUENCE [LARGE SCALE GENOMIC DNA]</scope>
    <source>
        <strain evidence="2">CFBP 1232</strain>
    </source>
</reference>
<protein>
    <submittedName>
        <fullName evidence="1">Uncharacterized protein</fullName>
    </submittedName>
</protein>
<reference evidence="1 2" key="1">
    <citation type="submission" date="2012-11" db="EMBL/GenBank/DDBJ databases">
        <authorList>
            <person name="Linke B."/>
        </authorList>
    </citation>
    <scope>NUCLEOTIDE SEQUENCE [LARGE SCALE GENOMIC DNA]</scope>
    <source>
        <strain evidence="2">CFBP 1232</strain>
    </source>
</reference>
<sequence length="43" mass="5152">MHIVSGFLLMLDSEMRHGCAWMRANVLIKYQLFGYCEIKRRYA</sequence>
<accession>A0A831A1U3</accession>
<dbReference type="AlphaFoldDB" id="A0A831A1U3"/>
<evidence type="ECO:0000313" key="1">
    <source>
        <dbReference type="EMBL" id="CCO92784.1"/>
    </source>
</evidence>
<comment type="caution">
    <text evidence="1">The sequence shown here is derived from an EMBL/GenBank/DDBJ whole genome shotgun (WGS) entry which is preliminary data.</text>
</comment>
<dbReference type="EMBL" id="CAPB01000007">
    <property type="protein sequence ID" value="CCO92784.1"/>
    <property type="molecule type" value="Genomic_DNA"/>
</dbReference>
<dbReference type="Proteomes" id="UP000013111">
    <property type="component" value="Unassembled WGS sequence"/>
</dbReference>
<proteinExistence type="predicted"/>
<name>A0A831A1U3_ERWAM</name>
<gene>
    <name evidence="1" type="ORF">BN437_0824</name>
</gene>
<organism evidence="1 2">
    <name type="scientific">Erwinia amylovora NBRC 12687 = CFBP 1232</name>
    <dbReference type="NCBI Taxonomy" id="1219359"/>
    <lineage>
        <taxon>Bacteria</taxon>
        <taxon>Pseudomonadati</taxon>
        <taxon>Pseudomonadota</taxon>
        <taxon>Gammaproteobacteria</taxon>
        <taxon>Enterobacterales</taxon>
        <taxon>Erwiniaceae</taxon>
        <taxon>Erwinia</taxon>
    </lineage>
</organism>